<feature type="signal peptide" evidence="2">
    <location>
        <begin position="1"/>
        <end position="18"/>
    </location>
</feature>
<evidence type="ECO:0000313" key="5">
    <source>
        <dbReference type="Proteomes" id="UP000002220"/>
    </source>
</evidence>
<dbReference type="CDD" id="cd02966">
    <property type="entry name" value="TlpA_like_family"/>
    <property type="match status" value="1"/>
</dbReference>
<gene>
    <name evidence="4" type="ordered locus">Plim_2242</name>
</gene>
<sequence precursor="true">MPRINCSYALILSLLTFAAAGCSDTAGTTSVGTNSASEAVSPGAKPSAVTSNNPGSALPVASIPAPGTAATPGNVDDDEPEEPLEPLTETPEPEKGSPEWAVREILRIRLLPYPVIETAAADNPAAQEKLREQMETQKKLRTERNKQIIELATGALAVTAKDKAQERLFTVSAHHLLESHLQLALQGDAESTSALYDIAAVFFENRPESDAAAEAQQTVVSLAHSNALRSSETEPRWLIELSRQSQLYATRFPKDSAKSLPFLLAAATSCEMNGQLEEAVTCYRLIEQKFPGTPEAQQITNVLRRIDLPGKSLELAGPALDGNFITMDEYRGKAVLVVFWSTASKPFRDQLPQLLEISKKYEKYCVTVGVNLDLEESAVDRFLEETGVSWPQIFHSERAKRGWNHPLATHYGINTLPTIWLIDPQGTVISTQVQPSILEPELREVLLKHLRAAKAQETNQN</sequence>
<protein>
    <submittedName>
        <fullName evidence="4">Alkyl hydroperoxide reductase/ Thiol specific antioxidant/ Mal allergen</fullName>
    </submittedName>
</protein>
<keyword evidence="2" id="KW-0732">Signal</keyword>
<dbReference type="InterPro" id="IPR036249">
    <property type="entry name" value="Thioredoxin-like_sf"/>
</dbReference>
<dbReference type="PANTHER" id="PTHR42852:SF13">
    <property type="entry name" value="PROTEIN DIPZ"/>
    <property type="match status" value="1"/>
</dbReference>
<feature type="chain" id="PRO_5003076060" evidence="2">
    <location>
        <begin position="19"/>
        <end position="461"/>
    </location>
</feature>
<evidence type="ECO:0000259" key="3">
    <source>
        <dbReference type="PROSITE" id="PS51352"/>
    </source>
</evidence>
<dbReference type="SUPFAM" id="SSF52833">
    <property type="entry name" value="Thioredoxin-like"/>
    <property type="match status" value="1"/>
</dbReference>
<feature type="compositionally biased region" description="Polar residues" evidence="1">
    <location>
        <begin position="26"/>
        <end position="38"/>
    </location>
</feature>
<dbReference type="KEGG" id="plm:Plim_2242"/>
<feature type="region of interest" description="Disordered" evidence="1">
    <location>
        <begin position="26"/>
        <end position="99"/>
    </location>
</feature>
<name>D5SNF4_PLAL2</name>
<dbReference type="PANTHER" id="PTHR42852">
    <property type="entry name" value="THIOL:DISULFIDE INTERCHANGE PROTEIN DSBE"/>
    <property type="match status" value="1"/>
</dbReference>
<organism evidence="4 5">
    <name type="scientific">Planctopirus limnophila (strain ATCC 43296 / DSM 3776 / IFAM 1008 / Mu 290)</name>
    <name type="common">Planctomyces limnophilus</name>
    <dbReference type="NCBI Taxonomy" id="521674"/>
    <lineage>
        <taxon>Bacteria</taxon>
        <taxon>Pseudomonadati</taxon>
        <taxon>Planctomycetota</taxon>
        <taxon>Planctomycetia</taxon>
        <taxon>Planctomycetales</taxon>
        <taxon>Planctomycetaceae</taxon>
        <taxon>Planctopirus</taxon>
    </lineage>
</organism>
<dbReference type="STRING" id="521674.Plim_2242"/>
<evidence type="ECO:0000256" key="2">
    <source>
        <dbReference type="SAM" id="SignalP"/>
    </source>
</evidence>
<dbReference type="AlphaFoldDB" id="D5SNF4"/>
<dbReference type="PROSITE" id="PS51257">
    <property type="entry name" value="PROKAR_LIPOPROTEIN"/>
    <property type="match status" value="1"/>
</dbReference>
<feature type="domain" description="Thioredoxin" evidence="3">
    <location>
        <begin position="304"/>
        <end position="455"/>
    </location>
</feature>
<feature type="compositionally biased region" description="Acidic residues" evidence="1">
    <location>
        <begin position="75"/>
        <end position="84"/>
    </location>
</feature>
<dbReference type="HOGENOM" id="CLU_605311_0_0_0"/>
<dbReference type="Proteomes" id="UP000002220">
    <property type="component" value="Chromosome"/>
</dbReference>
<dbReference type="RefSeq" id="WP_013110499.1">
    <property type="nucleotide sequence ID" value="NC_014148.1"/>
</dbReference>
<proteinExistence type="predicted"/>
<dbReference type="EMBL" id="CP001744">
    <property type="protein sequence ID" value="ADG68068.1"/>
    <property type="molecule type" value="Genomic_DNA"/>
</dbReference>
<accession>D5SNF4</accession>
<dbReference type="Pfam" id="PF13905">
    <property type="entry name" value="Thioredoxin_8"/>
    <property type="match status" value="1"/>
</dbReference>
<dbReference type="PROSITE" id="PS51352">
    <property type="entry name" value="THIOREDOXIN_2"/>
    <property type="match status" value="1"/>
</dbReference>
<dbReference type="Gene3D" id="3.40.30.10">
    <property type="entry name" value="Glutaredoxin"/>
    <property type="match status" value="1"/>
</dbReference>
<evidence type="ECO:0000313" key="4">
    <source>
        <dbReference type="EMBL" id="ADG68068.1"/>
    </source>
</evidence>
<dbReference type="InterPro" id="IPR050553">
    <property type="entry name" value="Thioredoxin_ResA/DsbE_sf"/>
</dbReference>
<dbReference type="InterPro" id="IPR012336">
    <property type="entry name" value="Thioredoxin-like_fold"/>
</dbReference>
<evidence type="ECO:0000256" key="1">
    <source>
        <dbReference type="SAM" id="MobiDB-lite"/>
    </source>
</evidence>
<dbReference type="eggNOG" id="COG0526">
    <property type="taxonomic scope" value="Bacteria"/>
</dbReference>
<dbReference type="InterPro" id="IPR013766">
    <property type="entry name" value="Thioredoxin_domain"/>
</dbReference>
<reference evidence="4 5" key="1">
    <citation type="journal article" date="2010" name="Stand. Genomic Sci.">
        <title>Complete genome sequence of Planctomyces limnophilus type strain (Mu 290).</title>
        <authorList>
            <person name="Labutti K."/>
            <person name="Sikorski J."/>
            <person name="Schneider S."/>
            <person name="Nolan M."/>
            <person name="Lucas S."/>
            <person name="Glavina Del Rio T."/>
            <person name="Tice H."/>
            <person name="Cheng J.F."/>
            <person name="Goodwin L."/>
            <person name="Pitluck S."/>
            <person name="Liolios K."/>
            <person name="Ivanova N."/>
            <person name="Mavromatis K."/>
            <person name="Mikhailova N."/>
            <person name="Pati A."/>
            <person name="Chen A."/>
            <person name="Palaniappan K."/>
            <person name="Land M."/>
            <person name="Hauser L."/>
            <person name="Chang Y.J."/>
            <person name="Jeffries C.D."/>
            <person name="Tindall B.J."/>
            <person name="Rohde M."/>
            <person name="Goker M."/>
            <person name="Woyke T."/>
            <person name="Bristow J."/>
            <person name="Eisen J.A."/>
            <person name="Markowitz V."/>
            <person name="Hugenholtz P."/>
            <person name="Kyrpides N.C."/>
            <person name="Klenk H.P."/>
            <person name="Lapidus A."/>
        </authorList>
    </citation>
    <scope>NUCLEOTIDE SEQUENCE [LARGE SCALE GENOMIC DNA]</scope>
    <source>
        <strain evidence="5">ATCC 43296 / DSM 3776 / IFAM 1008 / 290</strain>
    </source>
</reference>
<keyword evidence="5" id="KW-1185">Reference proteome</keyword>